<dbReference type="InterPro" id="IPR017853">
    <property type="entry name" value="GH"/>
</dbReference>
<feature type="signal peptide" evidence="1">
    <location>
        <begin position="1"/>
        <end position="20"/>
    </location>
</feature>
<dbReference type="Gene3D" id="3.20.20.80">
    <property type="entry name" value="Glycosidases"/>
    <property type="match status" value="1"/>
</dbReference>
<name>A0A2C9JZN9_BIOGL</name>
<reference evidence="2" key="1">
    <citation type="submission" date="2020-05" db="UniProtKB">
        <authorList>
            <consortium name="EnsemblMetazoa"/>
        </authorList>
    </citation>
    <scope>IDENTIFICATION</scope>
    <source>
        <strain evidence="2">BB02</strain>
    </source>
</reference>
<feature type="chain" id="PRO_5012112662" evidence="1">
    <location>
        <begin position="21"/>
        <end position="370"/>
    </location>
</feature>
<evidence type="ECO:0000256" key="1">
    <source>
        <dbReference type="SAM" id="SignalP"/>
    </source>
</evidence>
<protein>
    <submittedName>
        <fullName evidence="2">Uncharacterized protein</fullName>
    </submittedName>
</protein>
<accession>A0A2C9JZN9</accession>
<organism evidence="2 3">
    <name type="scientific">Biomphalaria glabrata</name>
    <name type="common">Bloodfluke planorb</name>
    <name type="synonym">Freshwater snail</name>
    <dbReference type="NCBI Taxonomy" id="6526"/>
    <lineage>
        <taxon>Eukaryota</taxon>
        <taxon>Metazoa</taxon>
        <taxon>Spiralia</taxon>
        <taxon>Lophotrochozoa</taxon>
        <taxon>Mollusca</taxon>
        <taxon>Gastropoda</taxon>
        <taxon>Heterobranchia</taxon>
        <taxon>Euthyneura</taxon>
        <taxon>Panpulmonata</taxon>
        <taxon>Hygrophila</taxon>
        <taxon>Lymnaeoidea</taxon>
        <taxon>Planorbidae</taxon>
        <taxon>Biomphalaria</taxon>
    </lineage>
</organism>
<dbReference type="SUPFAM" id="SSF51445">
    <property type="entry name" value="(Trans)glycosidases"/>
    <property type="match status" value="1"/>
</dbReference>
<keyword evidence="1" id="KW-0732">Signal</keyword>
<dbReference type="VEuPathDB" id="VectorBase:BGLAX_043930"/>
<dbReference type="VEuPathDB" id="VectorBase:BGLB010660"/>
<proteinExistence type="predicted"/>
<evidence type="ECO:0000313" key="2">
    <source>
        <dbReference type="EnsemblMetazoa" id="BGLB010660-PB"/>
    </source>
</evidence>
<dbReference type="STRING" id="6526.A0A2C9JZN9"/>
<dbReference type="PANTHER" id="PTHR37398">
    <property type="entry name" value="ENDO-BETA-1,4-MANNANASE"/>
    <property type="match status" value="1"/>
</dbReference>
<dbReference type="Proteomes" id="UP000076420">
    <property type="component" value="Unassembled WGS sequence"/>
</dbReference>
<dbReference type="PANTHER" id="PTHR37398:SF3">
    <property type="entry name" value="GLYCOSIDE HYDROLASE FAMILY 5 DOMAIN-CONTAINING PROTEIN"/>
    <property type="match status" value="1"/>
</dbReference>
<sequence length="370" mass="41568">MKTLITGFLVVLCTLKLVCARLAVSGNQFTYNGQRIFLSGGNLPWIQYAYDFGDHQWDSRKGTFENQLTQLKNAGGNSIRLWVHIQGESTPAFDGNGYVTAPDHQGTLINDFKDMLDIAQRHNILVFPTLWNAAVDQDNSHRLDGLIVDWRKLQSYIDKALVPLASAVRGHPALGAWDIMNEPEGMINTDISNWDRCYDSTALKNSGAGWAGKKYSYYDTLRFINWQADAIKNVDSGFLVTVGSWNPKSNTDQFGFVDHYSDNCLVKLGKPNGKLDFYQFHTYSYQGNFDNVSPFKHSAGDYGTGKPIVVGEFWEQDGGGMNIDQLFDYVYNHGYAGAWSWDLMAHGDNQRGGISHIKNYNWNGQIGINL</sequence>
<evidence type="ECO:0000313" key="3">
    <source>
        <dbReference type="Proteomes" id="UP000076420"/>
    </source>
</evidence>
<dbReference type="AlphaFoldDB" id="A0A2C9JZN9"/>
<dbReference type="EnsemblMetazoa" id="BGLB010660-RB">
    <property type="protein sequence ID" value="BGLB010660-PB"/>
    <property type="gene ID" value="BGLB010660"/>
</dbReference>